<evidence type="ECO:0000313" key="2">
    <source>
        <dbReference type="EMBL" id="AKT40245.1"/>
    </source>
</evidence>
<sequence>MSSWEIEYWGHEDVPLAYFTGAASSWGGGERFPVEGSLDALPRVVERLGWNPDRIEGLARASAVISVGRRVGASVRIASSIVAPDHVIFFVVDERLFLVDVGSTNGTVLNGGEVPRSAGSGPLRPDIEPMRPYEVRDGDVITLAGGFHLKAHAVRAGA</sequence>
<reference evidence="2 3" key="1">
    <citation type="submission" date="2015-07" db="EMBL/GenBank/DDBJ databases">
        <title>Genome analysis of myxobacterium Chondromyces crocatus Cm c5 reveals a high potential for natural compound synthesis and the genetic basis for the loss of fruiting body formation.</title>
        <authorList>
            <person name="Zaburannyi N."/>
            <person name="Bunk B."/>
            <person name="Maier J."/>
            <person name="Overmann J."/>
            <person name="Mueller R."/>
        </authorList>
    </citation>
    <scope>NUCLEOTIDE SEQUENCE [LARGE SCALE GENOMIC DNA]</scope>
    <source>
        <strain evidence="2 3">Cm c5</strain>
    </source>
</reference>
<dbReference type="CDD" id="cd00060">
    <property type="entry name" value="FHA"/>
    <property type="match status" value="1"/>
</dbReference>
<feature type="domain" description="FHA" evidence="1">
    <location>
        <begin position="65"/>
        <end position="114"/>
    </location>
</feature>
<dbReference type="InterPro" id="IPR000253">
    <property type="entry name" value="FHA_dom"/>
</dbReference>
<protein>
    <recommendedName>
        <fullName evidence="1">FHA domain-containing protein</fullName>
    </recommendedName>
</protein>
<dbReference type="SMART" id="SM00240">
    <property type="entry name" value="FHA"/>
    <property type="match status" value="1"/>
</dbReference>
<dbReference type="Gene3D" id="2.60.200.20">
    <property type="match status" value="1"/>
</dbReference>
<organism evidence="2 3">
    <name type="scientific">Chondromyces crocatus</name>
    <dbReference type="NCBI Taxonomy" id="52"/>
    <lineage>
        <taxon>Bacteria</taxon>
        <taxon>Pseudomonadati</taxon>
        <taxon>Myxococcota</taxon>
        <taxon>Polyangia</taxon>
        <taxon>Polyangiales</taxon>
        <taxon>Polyangiaceae</taxon>
        <taxon>Chondromyces</taxon>
    </lineage>
</organism>
<evidence type="ECO:0000313" key="3">
    <source>
        <dbReference type="Proteomes" id="UP000067626"/>
    </source>
</evidence>
<gene>
    <name evidence="2" type="ORF">CMC5_043980</name>
</gene>
<dbReference type="EMBL" id="CP012159">
    <property type="protein sequence ID" value="AKT40245.1"/>
    <property type="molecule type" value="Genomic_DNA"/>
</dbReference>
<dbReference type="KEGG" id="ccro:CMC5_043980"/>
<keyword evidence="3" id="KW-1185">Reference proteome</keyword>
<proteinExistence type="predicted"/>
<dbReference type="STRING" id="52.CMC5_043980"/>
<dbReference type="AlphaFoldDB" id="A0A0K1EHA5"/>
<evidence type="ECO:0000259" key="1">
    <source>
        <dbReference type="PROSITE" id="PS50006"/>
    </source>
</evidence>
<dbReference type="Pfam" id="PF00498">
    <property type="entry name" value="FHA"/>
    <property type="match status" value="1"/>
</dbReference>
<accession>A0A0K1EHA5</accession>
<dbReference type="Proteomes" id="UP000067626">
    <property type="component" value="Chromosome"/>
</dbReference>
<dbReference type="InterPro" id="IPR008984">
    <property type="entry name" value="SMAD_FHA_dom_sf"/>
</dbReference>
<dbReference type="SUPFAM" id="SSF49879">
    <property type="entry name" value="SMAD/FHA domain"/>
    <property type="match status" value="1"/>
</dbReference>
<name>A0A0K1EHA5_CHOCO</name>
<dbReference type="PROSITE" id="PS50006">
    <property type="entry name" value="FHA_DOMAIN"/>
    <property type="match status" value="1"/>
</dbReference>